<dbReference type="InterPro" id="IPR050166">
    <property type="entry name" value="ABC_transporter_ATP-bind"/>
</dbReference>
<feature type="domain" description="ABC transporter" evidence="4">
    <location>
        <begin position="4"/>
        <end position="235"/>
    </location>
</feature>
<dbReference type="InterPro" id="IPR027417">
    <property type="entry name" value="P-loop_NTPase"/>
</dbReference>
<sequence length="271" mass="30136">MSFLTLDHVSHHYFSKNSYTKALDDINLSIKEGEFVALLGPSGCGKSTILSIIAGIMKQTAGNVLLQQKTIKDSELAIGYMLQQDYLFPWKTIISNVLLGPKISNNKSEKMERKALKLLAEVGLSEVADAFPSSLSGGMRQRAALVRTLINDPKILLLDEPFSALDYQTKLKLEDLVSSLLKSFNKTTILVTHDIGEAIAMSDRIFIMNANPGAIAKVFEVPIELRNETPFLVRRHPKFQLIFDKIWDELDKKEAESVDQKAVSPINGTKS</sequence>
<dbReference type="SMART" id="SM00382">
    <property type="entry name" value="AAA"/>
    <property type="match status" value="1"/>
</dbReference>
<keyword evidence="3 5" id="KW-0067">ATP-binding</keyword>
<dbReference type="SUPFAM" id="SSF52540">
    <property type="entry name" value="P-loop containing nucleoside triphosphate hydrolases"/>
    <property type="match status" value="1"/>
</dbReference>
<dbReference type="CDD" id="cd03293">
    <property type="entry name" value="ABC_NrtD_SsuB_transporters"/>
    <property type="match status" value="1"/>
</dbReference>
<dbReference type="InterPro" id="IPR017871">
    <property type="entry name" value="ABC_transporter-like_CS"/>
</dbReference>
<dbReference type="PROSITE" id="PS00211">
    <property type="entry name" value="ABC_TRANSPORTER_1"/>
    <property type="match status" value="1"/>
</dbReference>
<dbReference type="Pfam" id="PF00005">
    <property type="entry name" value="ABC_tran"/>
    <property type="match status" value="1"/>
</dbReference>
<keyword evidence="2" id="KW-0547">Nucleotide-binding</keyword>
<dbReference type="Proteomes" id="UP001335737">
    <property type="component" value="Unassembled WGS sequence"/>
</dbReference>
<dbReference type="PANTHER" id="PTHR42788:SF21">
    <property type="entry name" value="ABC TRANSPORTER ATP-BINDING PROTEIN"/>
    <property type="match status" value="1"/>
</dbReference>
<accession>A0ABU6KJ49</accession>
<dbReference type="PROSITE" id="PS50893">
    <property type="entry name" value="ABC_TRANSPORTER_2"/>
    <property type="match status" value="1"/>
</dbReference>
<dbReference type="PANTHER" id="PTHR42788">
    <property type="entry name" value="TAURINE IMPORT ATP-BINDING PROTEIN-RELATED"/>
    <property type="match status" value="1"/>
</dbReference>
<dbReference type="RefSeq" id="WP_327608446.1">
    <property type="nucleotide sequence ID" value="NZ_JARZFX010000009.1"/>
</dbReference>
<organism evidence="5 6">
    <name type="scientific">Virgibacillus tibetensis</name>
    <dbReference type="NCBI Taxonomy" id="3042313"/>
    <lineage>
        <taxon>Bacteria</taxon>
        <taxon>Bacillati</taxon>
        <taxon>Bacillota</taxon>
        <taxon>Bacilli</taxon>
        <taxon>Bacillales</taxon>
        <taxon>Bacillaceae</taxon>
        <taxon>Virgibacillus</taxon>
    </lineage>
</organism>
<protein>
    <submittedName>
        <fullName evidence="5">ABC transporter ATP-binding protein</fullName>
    </submittedName>
</protein>
<dbReference type="GO" id="GO:0005524">
    <property type="term" value="F:ATP binding"/>
    <property type="evidence" value="ECO:0007669"/>
    <property type="project" value="UniProtKB-KW"/>
</dbReference>
<dbReference type="Gene3D" id="3.40.50.300">
    <property type="entry name" value="P-loop containing nucleotide triphosphate hydrolases"/>
    <property type="match status" value="1"/>
</dbReference>
<keyword evidence="1" id="KW-0813">Transport</keyword>
<keyword evidence="6" id="KW-1185">Reference proteome</keyword>
<dbReference type="InterPro" id="IPR003593">
    <property type="entry name" value="AAA+_ATPase"/>
</dbReference>
<evidence type="ECO:0000259" key="4">
    <source>
        <dbReference type="PROSITE" id="PS50893"/>
    </source>
</evidence>
<dbReference type="EMBL" id="JARZFX010000009">
    <property type="protein sequence ID" value="MEC5424884.1"/>
    <property type="molecule type" value="Genomic_DNA"/>
</dbReference>
<dbReference type="InterPro" id="IPR003439">
    <property type="entry name" value="ABC_transporter-like_ATP-bd"/>
</dbReference>
<comment type="caution">
    <text evidence="5">The sequence shown here is derived from an EMBL/GenBank/DDBJ whole genome shotgun (WGS) entry which is preliminary data.</text>
</comment>
<evidence type="ECO:0000313" key="6">
    <source>
        <dbReference type="Proteomes" id="UP001335737"/>
    </source>
</evidence>
<evidence type="ECO:0000256" key="2">
    <source>
        <dbReference type="ARBA" id="ARBA00022741"/>
    </source>
</evidence>
<evidence type="ECO:0000313" key="5">
    <source>
        <dbReference type="EMBL" id="MEC5424884.1"/>
    </source>
</evidence>
<reference evidence="5 6" key="1">
    <citation type="journal article" date="2024" name="Int. J. Syst. Evol. Microbiol.">
        <title>Virgibacillus tibetensis sp. nov., isolated from salt lake on the Tibetan Plateau of China.</title>
        <authorList>
            <person name="Phurbu D."/>
            <person name="Liu Z.-X."/>
            <person name="Wang R."/>
            <person name="Zheng Y.-Y."/>
            <person name="Liu H.-C."/>
            <person name="Zhou Y.-G."/>
            <person name="Yu Y.-J."/>
            <person name="Li A.-H."/>
        </authorList>
    </citation>
    <scope>NUCLEOTIDE SEQUENCE [LARGE SCALE GENOMIC DNA]</scope>
    <source>
        <strain evidence="5 6">C22-A2</strain>
    </source>
</reference>
<name>A0ABU6KJ49_9BACI</name>
<evidence type="ECO:0000256" key="3">
    <source>
        <dbReference type="ARBA" id="ARBA00022840"/>
    </source>
</evidence>
<proteinExistence type="predicted"/>
<evidence type="ECO:0000256" key="1">
    <source>
        <dbReference type="ARBA" id="ARBA00022448"/>
    </source>
</evidence>
<gene>
    <name evidence="5" type="ORF">QGM71_15465</name>
</gene>